<keyword evidence="11" id="KW-1185">Reference proteome</keyword>
<keyword evidence="5" id="KW-0805">Transcription regulation</keyword>
<dbReference type="CDD" id="cd00009">
    <property type="entry name" value="AAA"/>
    <property type="match status" value="1"/>
</dbReference>
<evidence type="ECO:0000313" key="11">
    <source>
        <dbReference type="Proteomes" id="UP000663920"/>
    </source>
</evidence>
<name>A0A975H6S5_9FLAO</name>
<dbReference type="GO" id="GO:0005524">
    <property type="term" value="F:ATP binding"/>
    <property type="evidence" value="ECO:0007669"/>
    <property type="project" value="UniProtKB-KW"/>
</dbReference>
<dbReference type="SUPFAM" id="SSF52172">
    <property type="entry name" value="CheY-like"/>
    <property type="match status" value="1"/>
</dbReference>
<dbReference type="Gene3D" id="3.40.50.2300">
    <property type="match status" value="1"/>
</dbReference>
<dbReference type="RefSeq" id="WP_208078674.1">
    <property type="nucleotide sequence ID" value="NZ_CP071869.1"/>
</dbReference>
<keyword evidence="1 7" id="KW-0597">Phosphoprotein</keyword>
<reference evidence="10 11" key="1">
    <citation type="submission" date="2021-03" db="EMBL/GenBank/DDBJ databases">
        <title>Complete genome of Polaribacter_sp.SM13.</title>
        <authorList>
            <person name="Jeong S.W."/>
            <person name="Bae J.W."/>
        </authorList>
    </citation>
    <scope>NUCLEOTIDE SEQUENCE [LARGE SCALE GENOMIC DNA]</scope>
    <source>
        <strain evidence="10 11">SM13</strain>
    </source>
</reference>
<dbReference type="InterPro" id="IPR058031">
    <property type="entry name" value="AAA_lid_NorR"/>
</dbReference>
<feature type="domain" description="Response regulatory" evidence="9">
    <location>
        <begin position="3"/>
        <end position="119"/>
    </location>
</feature>
<gene>
    <name evidence="10" type="ORF">J3359_00225</name>
</gene>
<dbReference type="InterPro" id="IPR011006">
    <property type="entry name" value="CheY-like_superfamily"/>
</dbReference>
<dbReference type="InterPro" id="IPR027417">
    <property type="entry name" value="P-loop_NTPase"/>
</dbReference>
<dbReference type="Proteomes" id="UP000663920">
    <property type="component" value="Chromosome"/>
</dbReference>
<dbReference type="Pfam" id="PF00158">
    <property type="entry name" value="Sigma54_activat"/>
    <property type="match status" value="1"/>
</dbReference>
<keyword evidence="4" id="KW-0902">Two-component regulatory system</keyword>
<dbReference type="InterPro" id="IPR001789">
    <property type="entry name" value="Sig_transdc_resp-reg_receiver"/>
</dbReference>
<dbReference type="PROSITE" id="PS00676">
    <property type="entry name" value="SIGMA54_INTERACT_2"/>
    <property type="match status" value="1"/>
</dbReference>
<accession>A0A975H6S5</accession>
<evidence type="ECO:0000256" key="5">
    <source>
        <dbReference type="ARBA" id="ARBA00023015"/>
    </source>
</evidence>
<evidence type="ECO:0000256" key="6">
    <source>
        <dbReference type="ARBA" id="ARBA00023163"/>
    </source>
</evidence>
<dbReference type="PROSITE" id="PS50110">
    <property type="entry name" value="RESPONSE_REGULATORY"/>
    <property type="match status" value="1"/>
</dbReference>
<keyword evidence="3" id="KW-0067">ATP-binding</keyword>
<dbReference type="Pfam" id="PF00072">
    <property type="entry name" value="Response_reg"/>
    <property type="match status" value="1"/>
</dbReference>
<dbReference type="SMART" id="SM00448">
    <property type="entry name" value="REC"/>
    <property type="match status" value="1"/>
</dbReference>
<dbReference type="KEGG" id="pcea:J3359_00225"/>
<dbReference type="GO" id="GO:0006355">
    <property type="term" value="P:regulation of DNA-templated transcription"/>
    <property type="evidence" value="ECO:0007669"/>
    <property type="project" value="InterPro"/>
</dbReference>
<dbReference type="GO" id="GO:0000160">
    <property type="term" value="P:phosphorelay signal transduction system"/>
    <property type="evidence" value="ECO:0007669"/>
    <property type="project" value="UniProtKB-KW"/>
</dbReference>
<organism evidence="10 11">
    <name type="scientific">Polaribacter cellanae</name>
    <dbReference type="NCBI Taxonomy" id="2818493"/>
    <lineage>
        <taxon>Bacteria</taxon>
        <taxon>Pseudomonadati</taxon>
        <taxon>Bacteroidota</taxon>
        <taxon>Flavobacteriia</taxon>
        <taxon>Flavobacteriales</taxon>
        <taxon>Flavobacteriaceae</taxon>
    </lineage>
</organism>
<evidence type="ECO:0000259" key="9">
    <source>
        <dbReference type="PROSITE" id="PS50110"/>
    </source>
</evidence>
<dbReference type="Gene3D" id="1.10.8.60">
    <property type="match status" value="1"/>
</dbReference>
<dbReference type="Gene3D" id="3.40.50.300">
    <property type="entry name" value="P-loop containing nucleotide triphosphate hydrolases"/>
    <property type="match status" value="1"/>
</dbReference>
<sequence>MPIILIIEDEAAIRRVLTKIISEENENYIVEEAEDGLAGIEMIKDKDYDLVLCDIKMPKMDGVEVLEKAKKIKPEVPIVMISGHGDLDTAVNTMRLGAFDYISKPPDLNRLLNTVRNALEKKTLVVENKRLKKKVSKNYEMVGESDAISHIKEIIEKVAATDARVLITGPNGTGKELVAHWLHEKSNRHKGAMVEVNCAAIPSELIESELFGHVKGSFTGANKDRAGKFEAANGGTIFLDEIGDMSLSAQAKVLRALQENRISRVGSDKDIKVNVRVVAATNKNLREEIAEGRFREDLYHRLAVILIKVPALNDRREDIPLLVDFFAKKISEEQGMAAKSFSTEAIKLLQEYNWTGNIRELRNVVERLIILGEKEVSKNDVKLFASK</sequence>
<dbReference type="PANTHER" id="PTHR32071">
    <property type="entry name" value="TRANSCRIPTIONAL REGULATORY PROTEIN"/>
    <property type="match status" value="1"/>
</dbReference>
<evidence type="ECO:0000256" key="2">
    <source>
        <dbReference type="ARBA" id="ARBA00022741"/>
    </source>
</evidence>
<dbReference type="InterPro" id="IPR025943">
    <property type="entry name" value="Sigma_54_int_dom_ATP-bd_2"/>
</dbReference>
<dbReference type="SMART" id="SM00382">
    <property type="entry name" value="AAA"/>
    <property type="match status" value="1"/>
</dbReference>
<keyword evidence="2" id="KW-0547">Nucleotide-binding</keyword>
<evidence type="ECO:0000259" key="8">
    <source>
        <dbReference type="PROSITE" id="PS50045"/>
    </source>
</evidence>
<protein>
    <submittedName>
        <fullName evidence="10">Sigma-54-dependent Fis family transcriptional regulator</fullName>
    </submittedName>
</protein>
<evidence type="ECO:0000256" key="4">
    <source>
        <dbReference type="ARBA" id="ARBA00023012"/>
    </source>
</evidence>
<dbReference type="PROSITE" id="PS50045">
    <property type="entry name" value="SIGMA54_INTERACT_4"/>
    <property type="match status" value="1"/>
</dbReference>
<dbReference type="Pfam" id="PF25601">
    <property type="entry name" value="AAA_lid_14"/>
    <property type="match status" value="1"/>
</dbReference>
<evidence type="ECO:0000256" key="1">
    <source>
        <dbReference type="ARBA" id="ARBA00022553"/>
    </source>
</evidence>
<dbReference type="SUPFAM" id="SSF52540">
    <property type="entry name" value="P-loop containing nucleoside triphosphate hydrolases"/>
    <property type="match status" value="1"/>
</dbReference>
<feature type="modified residue" description="4-aspartylphosphate" evidence="7">
    <location>
        <position position="54"/>
    </location>
</feature>
<dbReference type="InterPro" id="IPR003593">
    <property type="entry name" value="AAA+_ATPase"/>
</dbReference>
<evidence type="ECO:0000313" key="10">
    <source>
        <dbReference type="EMBL" id="QTE22742.1"/>
    </source>
</evidence>
<dbReference type="FunFam" id="3.40.50.300:FF:000006">
    <property type="entry name" value="DNA-binding transcriptional regulator NtrC"/>
    <property type="match status" value="1"/>
</dbReference>
<evidence type="ECO:0000256" key="7">
    <source>
        <dbReference type="PROSITE-ProRule" id="PRU00169"/>
    </source>
</evidence>
<dbReference type="InterPro" id="IPR002078">
    <property type="entry name" value="Sigma_54_int"/>
</dbReference>
<proteinExistence type="predicted"/>
<keyword evidence="6" id="KW-0804">Transcription</keyword>
<dbReference type="EMBL" id="CP071869">
    <property type="protein sequence ID" value="QTE22742.1"/>
    <property type="molecule type" value="Genomic_DNA"/>
</dbReference>
<dbReference type="AlphaFoldDB" id="A0A975H6S5"/>
<dbReference type="FunFam" id="3.40.50.2300:FF:000018">
    <property type="entry name" value="DNA-binding transcriptional regulator NtrC"/>
    <property type="match status" value="1"/>
</dbReference>
<feature type="domain" description="Sigma-54 factor interaction" evidence="8">
    <location>
        <begin position="141"/>
        <end position="370"/>
    </location>
</feature>
<evidence type="ECO:0000256" key="3">
    <source>
        <dbReference type="ARBA" id="ARBA00022840"/>
    </source>
</evidence>